<gene>
    <name evidence="3" type="ORF">WKW80_20995</name>
</gene>
<feature type="chain" id="PRO_5046631127" evidence="2">
    <location>
        <begin position="26"/>
        <end position="324"/>
    </location>
</feature>
<evidence type="ECO:0000313" key="3">
    <source>
        <dbReference type="EMBL" id="MEJ8824483.1"/>
    </source>
</evidence>
<reference evidence="3 4" key="1">
    <citation type="submission" date="2024-03" db="EMBL/GenBank/DDBJ databases">
        <title>Novel species of the genus Variovorax.</title>
        <authorList>
            <person name="Liu Q."/>
            <person name="Xin Y.-H."/>
        </authorList>
    </citation>
    <scope>NUCLEOTIDE SEQUENCE [LARGE SCALE GENOMIC DNA]</scope>
    <source>
        <strain evidence="3 4">KACC 18501</strain>
    </source>
</reference>
<keyword evidence="4" id="KW-1185">Reference proteome</keyword>
<dbReference type="RefSeq" id="WP_340365508.1">
    <property type="nucleotide sequence ID" value="NZ_JBBKZV010000014.1"/>
</dbReference>
<proteinExistence type="inferred from homology"/>
<dbReference type="InterPro" id="IPR005064">
    <property type="entry name" value="BUG"/>
</dbReference>
<accession>A0ABU8W3B6</accession>
<dbReference type="InterPro" id="IPR042100">
    <property type="entry name" value="Bug_dom1"/>
</dbReference>
<dbReference type="Pfam" id="PF03401">
    <property type="entry name" value="TctC"/>
    <property type="match status" value="1"/>
</dbReference>
<name>A0ABU8W3B6_9BURK</name>
<evidence type="ECO:0000256" key="2">
    <source>
        <dbReference type="SAM" id="SignalP"/>
    </source>
</evidence>
<dbReference type="PANTHER" id="PTHR42928">
    <property type="entry name" value="TRICARBOXYLATE-BINDING PROTEIN"/>
    <property type="match status" value="1"/>
</dbReference>
<dbReference type="Gene3D" id="3.40.190.150">
    <property type="entry name" value="Bordetella uptake gene, domain 1"/>
    <property type="match status" value="1"/>
</dbReference>
<dbReference type="EMBL" id="JBBKZV010000014">
    <property type="protein sequence ID" value="MEJ8824483.1"/>
    <property type="molecule type" value="Genomic_DNA"/>
</dbReference>
<dbReference type="Gene3D" id="3.40.190.10">
    <property type="entry name" value="Periplasmic binding protein-like II"/>
    <property type="match status" value="1"/>
</dbReference>
<keyword evidence="2" id="KW-0732">Signal</keyword>
<evidence type="ECO:0000313" key="4">
    <source>
        <dbReference type="Proteomes" id="UP001363010"/>
    </source>
</evidence>
<evidence type="ECO:0000256" key="1">
    <source>
        <dbReference type="ARBA" id="ARBA00006987"/>
    </source>
</evidence>
<dbReference type="SUPFAM" id="SSF53850">
    <property type="entry name" value="Periplasmic binding protein-like II"/>
    <property type="match status" value="1"/>
</dbReference>
<feature type="signal peptide" evidence="2">
    <location>
        <begin position="1"/>
        <end position="25"/>
    </location>
</feature>
<comment type="caution">
    <text evidence="3">The sequence shown here is derived from an EMBL/GenBank/DDBJ whole genome shotgun (WGS) entry which is preliminary data.</text>
</comment>
<protein>
    <submittedName>
        <fullName evidence="3">Tripartite tricarboxylate transporter substrate binding protein</fullName>
    </submittedName>
</protein>
<comment type="similarity">
    <text evidence="1">Belongs to the UPF0065 (bug) family.</text>
</comment>
<dbReference type="PIRSF" id="PIRSF017082">
    <property type="entry name" value="YflP"/>
    <property type="match status" value="1"/>
</dbReference>
<dbReference type="PANTHER" id="PTHR42928:SF5">
    <property type="entry name" value="BLR1237 PROTEIN"/>
    <property type="match status" value="1"/>
</dbReference>
<dbReference type="Proteomes" id="UP001363010">
    <property type="component" value="Unassembled WGS sequence"/>
</dbReference>
<organism evidence="3 4">
    <name type="scientific">Variovorax humicola</name>
    <dbReference type="NCBI Taxonomy" id="1769758"/>
    <lineage>
        <taxon>Bacteria</taxon>
        <taxon>Pseudomonadati</taxon>
        <taxon>Pseudomonadota</taxon>
        <taxon>Betaproteobacteria</taxon>
        <taxon>Burkholderiales</taxon>
        <taxon>Comamonadaceae</taxon>
        <taxon>Variovorax</taxon>
    </lineage>
</organism>
<dbReference type="CDD" id="cd07012">
    <property type="entry name" value="PBP2_Bug_TTT"/>
    <property type="match status" value="1"/>
</dbReference>
<sequence>MKSRYIGLLLAVCSGVLTAASPAMAADYPTRPVKMVVPFAAGGSTDLLARTIGHAMEKAGGQAFVIENVGGAGATIGTARVADAPPDGYTILLGSSSALVIAPHLHKVRYDPRTSFEPIGKVATASFILMTRPGSGMDQFEQFVAKAKADPGKMNYGSPGTGSALHLTIELMLDQLGLKATHVPFNGSAPVYTSLIGGNLDFMVDSPSGAVPMVNSGRLVALAVTTRTREKSLPQVPTLQELGLRDFESMAWFAMMAPKGTPQPVVQWLRQRLAQALKQPDVHAAMLAAGFNPVQAPETLVGDLSRDYDRWGVVITKGGIEIDK</sequence>